<protein>
    <submittedName>
        <fullName evidence="2">Uncharacterized protein</fullName>
    </submittedName>
</protein>
<dbReference type="AlphaFoldDB" id="A0A9Q0L363"/>
<dbReference type="EMBL" id="JAMYWD010000001">
    <property type="protein sequence ID" value="KAJ4981527.1"/>
    <property type="molecule type" value="Genomic_DNA"/>
</dbReference>
<feature type="compositionally biased region" description="Polar residues" evidence="1">
    <location>
        <begin position="147"/>
        <end position="157"/>
    </location>
</feature>
<comment type="caution">
    <text evidence="2">The sequence shown here is derived from an EMBL/GenBank/DDBJ whole genome shotgun (WGS) entry which is preliminary data.</text>
</comment>
<accession>A0A9Q0L363</accession>
<proteinExistence type="predicted"/>
<dbReference type="Proteomes" id="UP001141806">
    <property type="component" value="Unassembled WGS sequence"/>
</dbReference>
<evidence type="ECO:0000256" key="1">
    <source>
        <dbReference type="SAM" id="MobiDB-lite"/>
    </source>
</evidence>
<reference evidence="2" key="1">
    <citation type="journal article" date="2023" name="Plant J.">
        <title>The genome of the king protea, Protea cynaroides.</title>
        <authorList>
            <person name="Chang J."/>
            <person name="Duong T.A."/>
            <person name="Schoeman C."/>
            <person name="Ma X."/>
            <person name="Roodt D."/>
            <person name="Barker N."/>
            <person name="Li Z."/>
            <person name="Van de Peer Y."/>
            <person name="Mizrachi E."/>
        </authorList>
    </citation>
    <scope>NUCLEOTIDE SEQUENCE</scope>
    <source>
        <tissue evidence="2">Young leaves</tissue>
    </source>
</reference>
<gene>
    <name evidence="2" type="ORF">NE237_032364</name>
</gene>
<sequence length="157" mass="16892">MNCTAIDLNGLEQLKVSFGIFCHVTHGRMRSSRPIKPPKGGCCVLDSSHEGFYRRAPVVIAVVNHAVDATVGAVEGHPNMEGSGRIDPGRSIRFPNKETGPRVDTFQCAVEDDSRAHAVELGDCTHRDLQVEEMPGGTSGKDVDVTFGSSESSQLSR</sequence>
<feature type="region of interest" description="Disordered" evidence="1">
    <location>
        <begin position="75"/>
        <end position="98"/>
    </location>
</feature>
<name>A0A9Q0L363_9MAGN</name>
<evidence type="ECO:0000313" key="2">
    <source>
        <dbReference type="EMBL" id="KAJ4981527.1"/>
    </source>
</evidence>
<feature type="region of interest" description="Disordered" evidence="1">
    <location>
        <begin position="131"/>
        <end position="157"/>
    </location>
</feature>
<feature type="compositionally biased region" description="Basic and acidic residues" evidence="1">
    <location>
        <begin position="87"/>
        <end position="98"/>
    </location>
</feature>
<keyword evidence="3" id="KW-1185">Reference proteome</keyword>
<evidence type="ECO:0000313" key="3">
    <source>
        <dbReference type="Proteomes" id="UP001141806"/>
    </source>
</evidence>
<organism evidence="2 3">
    <name type="scientific">Protea cynaroides</name>
    <dbReference type="NCBI Taxonomy" id="273540"/>
    <lineage>
        <taxon>Eukaryota</taxon>
        <taxon>Viridiplantae</taxon>
        <taxon>Streptophyta</taxon>
        <taxon>Embryophyta</taxon>
        <taxon>Tracheophyta</taxon>
        <taxon>Spermatophyta</taxon>
        <taxon>Magnoliopsida</taxon>
        <taxon>Proteales</taxon>
        <taxon>Proteaceae</taxon>
        <taxon>Protea</taxon>
    </lineage>
</organism>